<keyword evidence="3 7" id="KW-0812">Transmembrane</keyword>
<evidence type="ECO:0000256" key="1">
    <source>
        <dbReference type="ARBA" id="ARBA00004141"/>
    </source>
</evidence>
<evidence type="ECO:0000256" key="6">
    <source>
        <dbReference type="ARBA" id="ARBA00023315"/>
    </source>
</evidence>
<dbReference type="GO" id="GO:0005783">
    <property type="term" value="C:endoplasmic reticulum"/>
    <property type="evidence" value="ECO:0007669"/>
    <property type="project" value="TreeGrafter"/>
</dbReference>
<feature type="transmembrane region" description="Helical" evidence="7">
    <location>
        <begin position="109"/>
        <end position="129"/>
    </location>
</feature>
<evidence type="ECO:0000256" key="2">
    <source>
        <dbReference type="ARBA" id="ARBA00022679"/>
    </source>
</evidence>
<comment type="subcellular location">
    <subcellularLocation>
        <location evidence="1">Membrane</location>
        <topology evidence="1">Multi-pass membrane protein</topology>
    </subcellularLocation>
</comment>
<keyword evidence="2 7" id="KW-0808">Transferase</keyword>
<comment type="catalytic activity">
    <reaction evidence="7">
        <text>L-cysteinyl-[protein] + hexadecanoyl-CoA = S-hexadecanoyl-L-cysteinyl-[protein] + CoA</text>
        <dbReference type="Rhea" id="RHEA:36683"/>
        <dbReference type="Rhea" id="RHEA-COMP:10131"/>
        <dbReference type="Rhea" id="RHEA-COMP:11032"/>
        <dbReference type="ChEBI" id="CHEBI:29950"/>
        <dbReference type="ChEBI" id="CHEBI:57287"/>
        <dbReference type="ChEBI" id="CHEBI:57379"/>
        <dbReference type="ChEBI" id="CHEBI:74151"/>
        <dbReference type="EC" id="2.3.1.225"/>
    </reaction>
</comment>
<accession>A0A0R3TJF2</accession>
<feature type="domain" description="Palmitoyltransferase DHHC" evidence="8">
    <location>
        <begin position="27"/>
        <end position="144"/>
    </location>
</feature>
<dbReference type="GO" id="GO:0005794">
    <property type="term" value="C:Golgi apparatus"/>
    <property type="evidence" value="ECO:0007669"/>
    <property type="project" value="TreeGrafter"/>
</dbReference>
<dbReference type="PROSITE" id="PS50216">
    <property type="entry name" value="DHHC"/>
    <property type="match status" value="1"/>
</dbReference>
<dbReference type="PANTHER" id="PTHR22883">
    <property type="entry name" value="ZINC FINGER DHHC DOMAIN CONTAINING PROTEIN"/>
    <property type="match status" value="1"/>
</dbReference>
<dbReference type="AlphaFoldDB" id="A0A0R3TJF2"/>
<dbReference type="GO" id="GO:0016020">
    <property type="term" value="C:membrane"/>
    <property type="evidence" value="ECO:0007669"/>
    <property type="project" value="UniProtKB-SubCell"/>
</dbReference>
<comment type="similarity">
    <text evidence="7">Belongs to the DHHC palmitoyltransferase family.</text>
</comment>
<organism evidence="9">
    <name type="scientific">Rodentolepis nana</name>
    <name type="common">Dwarf tapeworm</name>
    <name type="synonym">Hymenolepis nana</name>
    <dbReference type="NCBI Taxonomy" id="102285"/>
    <lineage>
        <taxon>Eukaryota</taxon>
        <taxon>Metazoa</taxon>
        <taxon>Spiralia</taxon>
        <taxon>Lophotrochozoa</taxon>
        <taxon>Platyhelminthes</taxon>
        <taxon>Cestoda</taxon>
        <taxon>Eucestoda</taxon>
        <taxon>Cyclophyllidea</taxon>
        <taxon>Hymenolepididae</taxon>
        <taxon>Rodentolepis</taxon>
    </lineage>
</organism>
<dbReference type="EC" id="2.3.1.225" evidence="7"/>
<dbReference type="GO" id="GO:0019706">
    <property type="term" value="F:protein-cysteine S-palmitoyltransferase activity"/>
    <property type="evidence" value="ECO:0007669"/>
    <property type="project" value="UniProtKB-EC"/>
</dbReference>
<feature type="transmembrane region" description="Helical" evidence="7">
    <location>
        <begin position="73"/>
        <end position="97"/>
    </location>
</feature>
<dbReference type="WBParaSite" id="HNAJ_0000720201-mRNA-1">
    <property type="protein sequence ID" value="HNAJ_0000720201-mRNA-1"/>
    <property type="gene ID" value="HNAJ_0000720201"/>
</dbReference>
<keyword evidence="4 7" id="KW-1133">Transmembrane helix</keyword>
<name>A0A0R3TJF2_RODNA</name>
<dbReference type="PANTHER" id="PTHR22883:SF488">
    <property type="entry name" value="PALMITOYLTRANSFERASE"/>
    <property type="match status" value="1"/>
</dbReference>
<dbReference type="InterPro" id="IPR001594">
    <property type="entry name" value="Palmitoyltrfase_DHHC"/>
</dbReference>
<dbReference type="STRING" id="102285.A0A0R3TJF2"/>
<evidence type="ECO:0000256" key="4">
    <source>
        <dbReference type="ARBA" id="ARBA00022989"/>
    </source>
</evidence>
<reference evidence="9" key="1">
    <citation type="submission" date="2017-02" db="UniProtKB">
        <authorList>
            <consortium name="WormBaseParasite"/>
        </authorList>
    </citation>
    <scope>IDENTIFICATION</scope>
</reference>
<keyword evidence="5 7" id="KW-0472">Membrane</keyword>
<dbReference type="Pfam" id="PF01529">
    <property type="entry name" value="DHHC"/>
    <property type="match status" value="1"/>
</dbReference>
<protein>
    <recommendedName>
        <fullName evidence="7">Palmitoyltransferase</fullName>
        <ecNumber evidence="7">2.3.1.225</ecNumber>
    </recommendedName>
</protein>
<evidence type="ECO:0000259" key="8">
    <source>
        <dbReference type="Pfam" id="PF01529"/>
    </source>
</evidence>
<dbReference type="GO" id="GO:0006612">
    <property type="term" value="P:protein targeting to membrane"/>
    <property type="evidence" value="ECO:0007669"/>
    <property type="project" value="TreeGrafter"/>
</dbReference>
<proteinExistence type="inferred from homology"/>
<evidence type="ECO:0000313" key="9">
    <source>
        <dbReference type="WBParaSite" id="HNAJ_0000720201-mRNA-1"/>
    </source>
</evidence>
<evidence type="ECO:0000256" key="3">
    <source>
        <dbReference type="ARBA" id="ARBA00022692"/>
    </source>
</evidence>
<dbReference type="InterPro" id="IPR039859">
    <property type="entry name" value="PFA4/ZDH16/20/ERF2-like"/>
</dbReference>
<keyword evidence="6 7" id="KW-0012">Acyltransferase</keyword>
<comment type="domain">
    <text evidence="7">The DHHC domain is required for palmitoyltransferase activity.</text>
</comment>
<evidence type="ECO:0000256" key="5">
    <source>
        <dbReference type="ARBA" id="ARBA00023136"/>
    </source>
</evidence>
<sequence>LDTEVDYYNDIFAPPTHDYEVGDITIATKWCTTCRFYRLPRSTHCSACDKCVEQFDHHCPWVNNCIGRRNYRYFFSFLITLCIHMIAVFVVSMLYVMHSEHDLTYYTNIIAYVFLYSMIFLPVVSLTIFHISILSNGLTTNEHVSACFI</sequence>
<evidence type="ECO:0000256" key="7">
    <source>
        <dbReference type="RuleBase" id="RU079119"/>
    </source>
</evidence>